<proteinExistence type="inferred from homology"/>
<accession>A0A8X7VM28</accession>
<dbReference type="PANTHER" id="PTHR19868">
    <property type="entry name" value="RECEPTOR FOR ACTIVATED PROTEIN KINASE C RACK1"/>
    <property type="match status" value="1"/>
</dbReference>
<dbReference type="Gene3D" id="2.130.10.10">
    <property type="entry name" value="YVTN repeat-like/Quinoprotein amine dehydrogenase"/>
    <property type="match status" value="1"/>
</dbReference>
<feature type="repeat" description="WD" evidence="5">
    <location>
        <begin position="163"/>
        <end position="204"/>
    </location>
</feature>
<evidence type="ECO:0000256" key="5">
    <source>
        <dbReference type="PROSITE-ProRule" id="PRU00221"/>
    </source>
</evidence>
<dbReference type="Pfam" id="PF00400">
    <property type="entry name" value="WD40"/>
    <property type="match status" value="4"/>
</dbReference>
<dbReference type="GO" id="GO:0043022">
    <property type="term" value="F:ribosome binding"/>
    <property type="evidence" value="ECO:0007669"/>
    <property type="project" value="InterPro"/>
</dbReference>
<feature type="repeat" description="WD" evidence="5">
    <location>
        <begin position="11"/>
        <end position="53"/>
    </location>
</feature>
<organism evidence="6 7">
    <name type="scientific">Brassica carinata</name>
    <name type="common">Ethiopian mustard</name>
    <name type="synonym">Abyssinian cabbage</name>
    <dbReference type="NCBI Taxonomy" id="52824"/>
    <lineage>
        <taxon>Eukaryota</taxon>
        <taxon>Viridiplantae</taxon>
        <taxon>Streptophyta</taxon>
        <taxon>Embryophyta</taxon>
        <taxon>Tracheophyta</taxon>
        <taxon>Spermatophyta</taxon>
        <taxon>Magnoliopsida</taxon>
        <taxon>eudicotyledons</taxon>
        <taxon>Gunneridae</taxon>
        <taxon>Pentapetalae</taxon>
        <taxon>rosids</taxon>
        <taxon>malvids</taxon>
        <taxon>Brassicales</taxon>
        <taxon>Brassicaceae</taxon>
        <taxon>Brassiceae</taxon>
        <taxon>Brassica</taxon>
    </lineage>
</organism>
<dbReference type="SUPFAM" id="SSF50978">
    <property type="entry name" value="WD40 repeat-like"/>
    <property type="match status" value="1"/>
</dbReference>
<comment type="caution">
    <text evidence="6">The sequence shown here is derived from an EMBL/GenBank/DDBJ whole genome shotgun (WGS) entry which is preliminary data.</text>
</comment>
<dbReference type="PRINTS" id="PR00320">
    <property type="entry name" value="GPROTEINBRPT"/>
</dbReference>
<evidence type="ECO:0000256" key="3">
    <source>
        <dbReference type="ARBA" id="ARBA00022737"/>
    </source>
</evidence>
<sequence>MAEGLELKGTMCAHTDTVTAIATPVDNSDMIVTSSRDKSIILWKLNKDEKSYGVAQRRLSAASPATLTTSRKLFSPLTDNSHSPEAGTVSFVSGISRLESPLDLWNTLGECKYTISDQDEGHKDWVSCVRFSPDTLVPTIVSASWDQTVKVWNLQNCKIRNTLAGHSGYLNTVAVSPDGSLGASGGKDGAVLLWDMAEGKTLYYLEAGSVIHSLCFSPTRYWVCAATENSIRMWDLESKIVVEDLKVDLKAEAEKFDSSVGNGNKAKVLN</sequence>
<keyword evidence="4" id="KW-0687">Ribonucleoprotein</keyword>
<dbReference type="OrthoDB" id="7875889at2759"/>
<dbReference type="PROSITE" id="PS00678">
    <property type="entry name" value="WD_REPEATS_1"/>
    <property type="match status" value="1"/>
</dbReference>
<keyword evidence="7" id="KW-1185">Reference proteome</keyword>
<dbReference type="PROSITE" id="PS50082">
    <property type="entry name" value="WD_REPEATS_2"/>
    <property type="match status" value="3"/>
</dbReference>
<dbReference type="FunFam" id="2.130.10.10:FF:000615">
    <property type="entry name" value="Receptor for activated C kinase 1"/>
    <property type="match status" value="1"/>
</dbReference>
<dbReference type="Proteomes" id="UP000886595">
    <property type="component" value="Unassembled WGS sequence"/>
</dbReference>
<evidence type="ECO:0000256" key="1">
    <source>
        <dbReference type="ARBA" id="ARBA00007253"/>
    </source>
</evidence>
<name>A0A8X7VM28_BRACI</name>
<dbReference type="InterPro" id="IPR036322">
    <property type="entry name" value="WD40_repeat_dom_sf"/>
</dbReference>
<dbReference type="InterPro" id="IPR019775">
    <property type="entry name" value="WD40_repeat_CS"/>
</dbReference>
<dbReference type="InterPro" id="IPR045223">
    <property type="entry name" value="RACK1-like"/>
</dbReference>
<dbReference type="InterPro" id="IPR015943">
    <property type="entry name" value="WD40/YVTN_repeat-like_dom_sf"/>
</dbReference>
<dbReference type="InterPro" id="IPR001680">
    <property type="entry name" value="WD40_rpt"/>
</dbReference>
<keyword evidence="3" id="KW-0677">Repeat</keyword>
<reference evidence="6 7" key="1">
    <citation type="submission" date="2020-02" db="EMBL/GenBank/DDBJ databases">
        <authorList>
            <person name="Ma Q."/>
            <person name="Huang Y."/>
            <person name="Song X."/>
            <person name="Pei D."/>
        </authorList>
    </citation>
    <scope>NUCLEOTIDE SEQUENCE [LARGE SCALE GENOMIC DNA]</scope>
    <source>
        <strain evidence="6">Sxm20200214</strain>
        <tissue evidence="6">Leaf</tissue>
    </source>
</reference>
<evidence type="ECO:0000256" key="2">
    <source>
        <dbReference type="ARBA" id="ARBA00022574"/>
    </source>
</evidence>
<gene>
    <name evidence="6" type="ORF">Bca52824_017390</name>
</gene>
<evidence type="ECO:0000313" key="6">
    <source>
        <dbReference type="EMBL" id="KAG2314268.1"/>
    </source>
</evidence>
<dbReference type="GO" id="GO:0045182">
    <property type="term" value="F:translation regulator activity"/>
    <property type="evidence" value="ECO:0007669"/>
    <property type="project" value="InterPro"/>
</dbReference>
<dbReference type="GO" id="GO:1990904">
    <property type="term" value="C:ribonucleoprotein complex"/>
    <property type="evidence" value="ECO:0007669"/>
    <property type="project" value="UniProtKB-KW"/>
</dbReference>
<comment type="similarity">
    <text evidence="1">Belongs to the WD repeat G protein beta family. Ribosomal protein RACK1 subfamily.</text>
</comment>
<feature type="repeat" description="WD" evidence="5">
    <location>
        <begin position="119"/>
        <end position="162"/>
    </location>
</feature>
<dbReference type="SMART" id="SM00320">
    <property type="entry name" value="WD40"/>
    <property type="match status" value="4"/>
</dbReference>
<dbReference type="InterPro" id="IPR020472">
    <property type="entry name" value="WD40_PAC1"/>
</dbReference>
<protein>
    <submittedName>
        <fullName evidence="6">Uncharacterized protein</fullName>
    </submittedName>
</protein>
<evidence type="ECO:0000256" key="4">
    <source>
        <dbReference type="ARBA" id="ARBA00023274"/>
    </source>
</evidence>
<dbReference type="PROSITE" id="PS50294">
    <property type="entry name" value="WD_REPEATS_REGION"/>
    <property type="match status" value="2"/>
</dbReference>
<dbReference type="AlphaFoldDB" id="A0A8X7VM28"/>
<dbReference type="EMBL" id="JAAMPC010000004">
    <property type="protein sequence ID" value="KAG2314268.1"/>
    <property type="molecule type" value="Genomic_DNA"/>
</dbReference>
<dbReference type="CDD" id="cd00200">
    <property type="entry name" value="WD40"/>
    <property type="match status" value="1"/>
</dbReference>
<keyword evidence="2 5" id="KW-0853">WD repeat</keyword>
<evidence type="ECO:0000313" key="7">
    <source>
        <dbReference type="Proteomes" id="UP000886595"/>
    </source>
</evidence>